<dbReference type="Proteomes" id="UP000594500">
    <property type="component" value="Chromosome"/>
</dbReference>
<proteinExistence type="predicted"/>
<dbReference type="EMBL" id="CP062916">
    <property type="protein sequence ID" value="QPF10097.1"/>
    <property type="molecule type" value="Genomic_DNA"/>
</dbReference>
<dbReference type="InterPro" id="IPR045681">
    <property type="entry name" value="DUF6201"/>
</dbReference>
<gene>
    <name evidence="1" type="ORF">IMO34_06780</name>
</gene>
<evidence type="ECO:0000313" key="2">
    <source>
        <dbReference type="Proteomes" id="UP000594500"/>
    </source>
</evidence>
<accession>A0AAP9XSE4</accession>
<name>A0AAP9XSE4_RAOTE</name>
<reference evidence="1 2" key="1">
    <citation type="submission" date="2020-10" db="EMBL/GenBank/DDBJ databases">
        <title>Resistance determinants and their genetic context in bacteria from a longitudinal study of pigs reared under conventional and antibiotic-free husbandry practices.</title>
        <authorList>
            <person name="Poulin-Laprade D."/>
            <person name="Brouard J.-S."/>
            <person name="Gagnon N."/>
            <person name="Turcotte A."/>
            <person name="Langlois A."/>
            <person name="Matte J.J."/>
            <person name="Carrillo C.D."/>
            <person name="Zaheer R."/>
            <person name="McAllister T."/>
            <person name="Topp E."/>
            <person name="Talbot G."/>
        </authorList>
    </citation>
    <scope>NUCLEOTIDE SEQUENCE [LARGE SCALE GENOMIC DNA]</scope>
    <source>
        <strain evidence="1 2">Res13-Abat-PEB01-P1-04-A</strain>
    </source>
</reference>
<dbReference type="Pfam" id="PF19703">
    <property type="entry name" value="DUF6201"/>
    <property type="match status" value="1"/>
</dbReference>
<dbReference type="RefSeq" id="WP_195710677.1">
    <property type="nucleotide sequence ID" value="NZ_CP062916.1"/>
</dbReference>
<sequence length="122" mass="14159">MMKRVALKVFVVVLMVTWLILPSTIIPASYSKVYELYSPDKNHKVIIYHGKIISPMSLYKYLKDEDYFFIVYSKSGEVIFKPSPYYGTSNMGAYNGIEFQYGEDHSLFFPGPEGYDSYEFSK</sequence>
<protein>
    <submittedName>
        <fullName evidence="1">Uncharacterized protein</fullName>
    </submittedName>
</protein>
<evidence type="ECO:0000313" key="1">
    <source>
        <dbReference type="EMBL" id="QPF10097.1"/>
    </source>
</evidence>
<organism evidence="1 2">
    <name type="scientific">Raoultella terrigena</name>
    <name type="common">Klebsiella terrigena</name>
    <dbReference type="NCBI Taxonomy" id="577"/>
    <lineage>
        <taxon>Bacteria</taxon>
        <taxon>Pseudomonadati</taxon>
        <taxon>Pseudomonadota</taxon>
        <taxon>Gammaproteobacteria</taxon>
        <taxon>Enterobacterales</taxon>
        <taxon>Enterobacteriaceae</taxon>
        <taxon>Klebsiella/Raoultella group</taxon>
        <taxon>Raoultella</taxon>
    </lineage>
</organism>
<dbReference type="AlphaFoldDB" id="A0AAP9XSE4"/>